<name>A0ABD6MTQ7_9PSED</name>
<dbReference type="EMBL" id="QJRE01000087">
    <property type="protein sequence ID" value="NWL44901.1"/>
    <property type="molecule type" value="Genomic_DNA"/>
</dbReference>
<reference evidence="2 3" key="1">
    <citation type="submission" date="2018-06" db="EMBL/GenBank/DDBJ databases">
        <title>Bacteria isolated from soil of Wuhan.</title>
        <authorList>
            <person name="Xiang W."/>
            <person name="Huang C."/>
        </authorList>
    </citation>
    <scope>NUCLEOTIDE SEQUENCE [LARGE SCALE GENOMIC DNA]</scope>
    <source>
        <strain evidence="3">xwS4</strain>
    </source>
</reference>
<feature type="region of interest" description="Disordered" evidence="1">
    <location>
        <begin position="32"/>
        <end position="52"/>
    </location>
</feature>
<proteinExistence type="predicted"/>
<evidence type="ECO:0000256" key="1">
    <source>
        <dbReference type="SAM" id="MobiDB-lite"/>
    </source>
</evidence>
<evidence type="ECO:0000313" key="2">
    <source>
        <dbReference type="EMBL" id="NWL44901.1"/>
    </source>
</evidence>
<dbReference type="AlphaFoldDB" id="A0ABD6MTQ7"/>
<sequence>MVRQRHRWPERARPAGQFPPAVHRCRRHRIRGDTHWWPGTGRRRSGFTRERARPADQFPPAVHRCRRHRIRG</sequence>
<dbReference type="Proteomes" id="UP000704738">
    <property type="component" value="Unassembled WGS sequence"/>
</dbReference>
<organism evidence="2 3">
    <name type="scientific">Pseudomonas hunanensis</name>
    <dbReference type="NCBI Taxonomy" id="1247546"/>
    <lineage>
        <taxon>Bacteria</taxon>
        <taxon>Pseudomonadati</taxon>
        <taxon>Pseudomonadota</taxon>
        <taxon>Gammaproteobacteria</taxon>
        <taxon>Pseudomonadales</taxon>
        <taxon>Pseudomonadaceae</taxon>
        <taxon>Pseudomonas</taxon>
    </lineage>
</organism>
<gene>
    <name evidence="2" type="ORF">DM819_03235</name>
</gene>
<comment type="caution">
    <text evidence="2">The sequence shown here is derived from an EMBL/GenBank/DDBJ whole genome shotgun (WGS) entry which is preliminary data.</text>
</comment>
<evidence type="ECO:0000313" key="3">
    <source>
        <dbReference type="Proteomes" id="UP000704738"/>
    </source>
</evidence>
<accession>A0ABD6MTQ7</accession>
<protein>
    <submittedName>
        <fullName evidence="2">Uncharacterized protein</fullName>
    </submittedName>
</protein>